<evidence type="ECO:0008006" key="4">
    <source>
        <dbReference type="Google" id="ProtNLM"/>
    </source>
</evidence>
<name>A0ABX2TC02_9PROT</name>
<dbReference type="PROSITE" id="PS51257">
    <property type="entry name" value="PROKAR_LIPOPROTEIN"/>
    <property type="match status" value="1"/>
</dbReference>
<evidence type="ECO:0000313" key="2">
    <source>
        <dbReference type="EMBL" id="NYZ21778.1"/>
    </source>
</evidence>
<evidence type="ECO:0000256" key="1">
    <source>
        <dbReference type="SAM" id="MobiDB-lite"/>
    </source>
</evidence>
<proteinExistence type="predicted"/>
<sequence>MRTAIPILLVLPALLAGCGLDFSHAREDANACIARGLTPGTHEFAACRTGLEKGRRERAPAPTGQEAIPLLFNNRSG</sequence>
<gene>
    <name evidence="2" type="ORF">HND93_18850</name>
</gene>
<dbReference type="EMBL" id="JABFDB010000013">
    <property type="protein sequence ID" value="NYZ21778.1"/>
    <property type="molecule type" value="Genomic_DNA"/>
</dbReference>
<dbReference type="Proteomes" id="UP000584642">
    <property type="component" value="Unassembled WGS sequence"/>
</dbReference>
<reference evidence="2 3" key="1">
    <citation type="submission" date="2020-05" db="EMBL/GenBank/DDBJ databases">
        <title>Azospirillum oleiclasticum sp. nov, a nitrogen-fixing and heavy crude oil-emulsifying bacterium isolated from the crude oil of Yumen Oilfield.</title>
        <authorList>
            <person name="Wu D."/>
            <person name="Cai M."/>
            <person name="Zhang X."/>
        </authorList>
    </citation>
    <scope>NUCLEOTIDE SEQUENCE [LARGE SCALE GENOMIC DNA]</scope>
    <source>
        <strain evidence="2 3">ROY-1-1-2</strain>
    </source>
</reference>
<accession>A0ABX2TC02</accession>
<keyword evidence="3" id="KW-1185">Reference proteome</keyword>
<dbReference type="RefSeq" id="WP_180283550.1">
    <property type="nucleotide sequence ID" value="NZ_JABFDB010000013.1"/>
</dbReference>
<evidence type="ECO:0000313" key="3">
    <source>
        <dbReference type="Proteomes" id="UP000584642"/>
    </source>
</evidence>
<comment type="caution">
    <text evidence="2">The sequence shown here is derived from an EMBL/GenBank/DDBJ whole genome shotgun (WGS) entry which is preliminary data.</text>
</comment>
<organism evidence="2 3">
    <name type="scientific">Azospirillum oleiclasticum</name>
    <dbReference type="NCBI Taxonomy" id="2735135"/>
    <lineage>
        <taxon>Bacteria</taxon>
        <taxon>Pseudomonadati</taxon>
        <taxon>Pseudomonadota</taxon>
        <taxon>Alphaproteobacteria</taxon>
        <taxon>Rhodospirillales</taxon>
        <taxon>Azospirillaceae</taxon>
        <taxon>Azospirillum</taxon>
    </lineage>
</organism>
<protein>
    <recommendedName>
        <fullName evidence="4">Lipoprotein</fullName>
    </recommendedName>
</protein>
<feature type="region of interest" description="Disordered" evidence="1">
    <location>
        <begin position="53"/>
        <end position="77"/>
    </location>
</feature>